<feature type="coiled-coil region" evidence="10">
    <location>
        <begin position="169"/>
        <end position="203"/>
    </location>
</feature>
<dbReference type="SUPFAM" id="SSF47576">
    <property type="entry name" value="Calponin-homology domain, CH-domain"/>
    <property type="match status" value="1"/>
</dbReference>
<dbReference type="PROSITE" id="PS50021">
    <property type="entry name" value="CH"/>
    <property type="match status" value="1"/>
</dbReference>
<evidence type="ECO:0000313" key="15">
    <source>
        <dbReference type="Proteomes" id="UP000094285"/>
    </source>
</evidence>
<dbReference type="PROSITE" id="PS51230">
    <property type="entry name" value="EB1_C"/>
    <property type="match status" value="1"/>
</dbReference>
<protein>
    <recommendedName>
        <fullName evidence="16">Microtubule binding protein</fullName>
    </recommendedName>
</protein>
<dbReference type="GO" id="GO:0051010">
    <property type="term" value="F:microtubule plus-end binding"/>
    <property type="evidence" value="ECO:0007669"/>
    <property type="project" value="EnsemblFungi"/>
</dbReference>
<gene>
    <name evidence="14" type="ORF">CANTADRAFT_55471</name>
</gene>
<dbReference type="GO" id="GO:0007026">
    <property type="term" value="P:negative regulation of microtubule depolymerization"/>
    <property type="evidence" value="ECO:0007669"/>
    <property type="project" value="EnsemblFungi"/>
</dbReference>
<dbReference type="SUPFAM" id="SSF140612">
    <property type="entry name" value="EB1 dimerisation domain-like"/>
    <property type="match status" value="1"/>
</dbReference>
<dbReference type="GO" id="GO:0035371">
    <property type="term" value="C:microtubule plus-end"/>
    <property type="evidence" value="ECO:0007669"/>
    <property type="project" value="EnsemblFungi"/>
</dbReference>
<feature type="domain" description="Calponin-homology (CH)" evidence="12">
    <location>
        <begin position="4"/>
        <end position="105"/>
    </location>
</feature>
<evidence type="ECO:0000256" key="3">
    <source>
        <dbReference type="ARBA" id="ARBA00022490"/>
    </source>
</evidence>
<dbReference type="GO" id="GO:0007064">
    <property type="term" value="P:mitotic sister chromatid cohesion"/>
    <property type="evidence" value="ECO:0007669"/>
    <property type="project" value="EnsemblFungi"/>
</dbReference>
<evidence type="ECO:0000256" key="8">
    <source>
        <dbReference type="ARBA" id="ARBA00023306"/>
    </source>
</evidence>
<feature type="compositionally biased region" description="Low complexity" evidence="11">
    <location>
        <begin position="139"/>
        <end position="166"/>
    </location>
</feature>
<dbReference type="InterPro" id="IPR036133">
    <property type="entry name" value="EB1_C_sf"/>
</dbReference>
<dbReference type="EMBL" id="KV453915">
    <property type="protein sequence ID" value="ODV77642.1"/>
    <property type="molecule type" value="Genomic_DNA"/>
</dbReference>
<dbReference type="STRING" id="984487.A0A1E4SE17"/>
<accession>A0A1E4SE17</accession>
<dbReference type="GO" id="GO:0072686">
    <property type="term" value="C:mitotic spindle"/>
    <property type="evidence" value="ECO:0007669"/>
    <property type="project" value="EnsemblFungi"/>
</dbReference>
<evidence type="ECO:0000256" key="9">
    <source>
        <dbReference type="PROSITE-ProRule" id="PRU00576"/>
    </source>
</evidence>
<keyword evidence="10" id="KW-0175">Coiled coil</keyword>
<evidence type="ECO:0000313" key="14">
    <source>
        <dbReference type="EMBL" id="ODV77642.1"/>
    </source>
</evidence>
<keyword evidence="4" id="KW-0132">Cell division</keyword>
<dbReference type="PANTHER" id="PTHR10623">
    <property type="entry name" value="MICROTUBULE-ASSOCIATED PROTEIN RP/EB FAMILY MEMBER"/>
    <property type="match status" value="1"/>
</dbReference>
<evidence type="ECO:0000256" key="2">
    <source>
        <dbReference type="ARBA" id="ARBA00010729"/>
    </source>
</evidence>
<keyword evidence="15" id="KW-1185">Reference proteome</keyword>
<evidence type="ECO:0000259" key="13">
    <source>
        <dbReference type="PROSITE" id="PS51230"/>
    </source>
</evidence>
<evidence type="ECO:0000256" key="10">
    <source>
        <dbReference type="SAM" id="Coils"/>
    </source>
</evidence>
<dbReference type="Proteomes" id="UP000094285">
    <property type="component" value="Unassembled WGS sequence"/>
</dbReference>
<proteinExistence type="inferred from homology"/>
<feature type="compositionally biased region" description="Acidic residues" evidence="11">
    <location>
        <begin position="287"/>
        <end position="296"/>
    </location>
</feature>
<feature type="domain" description="EB1 C-terminal" evidence="13">
    <location>
        <begin position="175"/>
        <end position="258"/>
    </location>
</feature>
<dbReference type="Pfam" id="PF03271">
    <property type="entry name" value="EB1"/>
    <property type="match status" value="1"/>
</dbReference>
<comment type="similarity">
    <text evidence="2">Belongs to the MAPRE family.</text>
</comment>
<dbReference type="Gene3D" id="1.10.418.10">
    <property type="entry name" value="Calponin-like domain"/>
    <property type="match status" value="1"/>
</dbReference>
<dbReference type="InterPro" id="IPR004953">
    <property type="entry name" value="EB1_C"/>
</dbReference>
<dbReference type="AlphaFoldDB" id="A0A1E4SE17"/>
<dbReference type="InterPro" id="IPR001715">
    <property type="entry name" value="CH_dom"/>
</dbReference>
<dbReference type="RefSeq" id="XP_020062764.1">
    <property type="nucleotide sequence ID" value="XM_020210449.1"/>
</dbReference>
<dbReference type="GO" id="GO:0051301">
    <property type="term" value="P:cell division"/>
    <property type="evidence" value="ECO:0007669"/>
    <property type="project" value="UniProtKB-KW"/>
</dbReference>
<name>A0A1E4SE17_9ASCO</name>
<dbReference type="FunFam" id="1.10.418.10:FF:000028">
    <property type="entry name" value="RP/EB family microtubule-associated protein"/>
    <property type="match status" value="1"/>
</dbReference>
<keyword evidence="5 9" id="KW-0493">Microtubule</keyword>
<keyword evidence="3" id="KW-0963">Cytoplasm</keyword>
<evidence type="ECO:0008006" key="16">
    <source>
        <dbReference type="Google" id="ProtNLM"/>
    </source>
</evidence>
<evidence type="ECO:0000256" key="4">
    <source>
        <dbReference type="ARBA" id="ARBA00022618"/>
    </source>
</evidence>
<dbReference type="GO" id="GO:0031578">
    <property type="term" value="P:mitotic spindle orientation checkpoint signaling"/>
    <property type="evidence" value="ECO:0007669"/>
    <property type="project" value="EnsemblFungi"/>
</dbReference>
<sequence>MVVGESRSDLLAWLNSTLELKYNRIEECGKGAAFCQLMDCIYGGVPMAKVKFDATTEYDYRQNWKILQAAFTKHSVTKVIDVERLIKCRLQDNLELLQWFKRQWTENKGVNDNYDARARRKGGASAGNGVPNARPAAVTRASVSGSRSSSTSSSTPTSRRTTISSTPIMAQLNKELSEAMSEVGQLNEELQEYKLSAETLETERNFYFNKLREIEILVQNINDLIDANNFAQLKELTVVDLNKKIQTILYSTEEGFQTTPIEDDIDNSLLHEHQSTDIDADMLLPEPADDLDNDSF</sequence>
<dbReference type="GO" id="GO:0007020">
    <property type="term" value="P:microtubule nucleation"/>
    <property type="evidence" value="ECO:0007669"/>
    <property type="project" value="EnsemblFungi"/>
</dbReference>
<dbReference type="GO" id="GO:0031116">
    <property type="term" value="P:positive regulation of microtubule polymerization"/>
    <property type="evidence" value="ECO:0007669"/>
    <property type="project" value="EnsemblFungi"/>
</dbReference>
<feature type="region of interest" description="Disordered" evidence="11">
    <location>
        <begin position="119"/>
        <end position="166"/>
    </location>
</feature>
<dbReference type="GO" id="GO:1904825">
    <property type="term" value="P:protein localization to microtubule plus-end"/>
    <property type="evidence" value="ECO:0007669"/>
    <property type="project" value="EnsemblFungi"/>
</dbReference>
<dbReference type="GO" id="GO:0005881">
    <property type="term" value="C:cytoplasmic microtubule"/>
    <property type="evidence" value="ECO:0007669"/>
    <property type="project" value="EnsemblFungi"/>
</dbReference>
<dbReference type="GO" id="GO:0030473">
    <property type="term" value="P:nuclear migration along microtubule"/>
    <property type="evidence" value="ECO:0007669"/>
    <property type="project" value="EnsemblFungi"/>
</dbReference>
<keyword evidence="6" id="KW-0498">Mitosis</keyword>
<evidence type="ECO:0000259" key="12">
    <source>
        <dbReference type="PROSITE" id="PS50021"/>
    </source>
</evidence>
<dbReference type="GO" id="GO:0051233">
    <property type="term" value="C:spindle midzone"/>
    <property type="evidence" value="ECO:0007669"/>
    <property type="project" value="EnsemblFungi"/>
</dbReference>
<evidence type="ECO:0000256" key="11">
    <source>
        <dbReference type="SAM" id="MobiDB-lite"/>
    </source>
</evidence>
<dbReference type="GO" id="GO:0000922">
    <property type="term" value="C:spindle pole"/>
    <property type="evidence" value="ECO:0007669"/>
    <property type="project" value="EnsemblFungi"/>
</dbReference>
<comment type="subcellular location">
    <subcellularLocation>
        <location evidence="1">Cytoplasm</location>
        <location evidence="1">Cytoskeleton</location>
    </subcellularLocation>
</comment>
<dbReference type="InterPro" id="IPR027328">
    <property type="entry name" value="MAPRE"/>
</dbReference>
<keyword evidence="7" id="KW-0206">Cytoskeleton</keyword>
<evidence type="ECO:0000256" key="6">
    <source>
        <dbReference type="ARBA" id="ARBA00022776"/>
    </source>
</evidence>
<dbReference type="GO" id="GO:0007019">
    <property type="term" value="P:microtubule depolymerization"/>
    <property type="evidence" value="ECO:0007669"/>
    <property type="project" value="EnsemblFungi"/>
</dbReference>
<keyword evidence="8" id="KW-0131">Cell cycle</keyword>
<dbReference type="GO" id="GO:0030543">
    <property type="term" value="P:2-micrometer plasmid partitioning"/>
    <property type="evidence" value="ECO:0007669"/>
    <property type="project" value="EnsemblFungi"/>
</dbReference>
<dbReference type="InterPro" id="IPR036872">
    <property type="entry name" value="CH_dom_sf"/>
</dbReference>
<dbReference type="Gene3D" id="1.20.5.1430">
    <property type="match status" value="1"/>
</dbReference>
<organism evidence="14 15">
    <name type="scientific">Suhomyces tanzawaensis NRRL Y-17324</name>
    <dbReference type="NCBI Taxonomy" id="984487"/>
    <lineage>
        <taxon>Eukaryota</taxon>
        <taxon>Fungi</taxon>
        <taxon>Dikarya</taxon>
        <taxon>Ascomycota</taxon>
        <taxon>Saccharomycotina</taxon>
        <taxon>Pichiomycetes</taxon>
        <taxon>Debaryomycetaceae</taxon>
        <taxon>Suhomyces</taxon>
    </lineage>
</organism>
<reference evidence="15" key="1">
    <citation type="submission" date="2016-05" db="EMBL/GenBank/DDBJ databases">
        <title>Comparative genomics of biotechnologically important yeasts.</title>
        <authorList>
            <consortium name="DOE Joint Genome Institute"/>
            <person name="Riley R."/>
            <person name="Haridas S."/>
            <person name="Wolfe K.H."/>
            <person name="Lopes M.R."/>
            <person name="Hittinger C.T."/>
            <person name="Goker M."/>
            <person name="Salamov A."/>
            <person name="Wisecaver J."/>
            <person name="Long T.M."/>
            <person name="Aerts A.L."/>
            <person name="Barry K."/>
            <person name="Choi C."/>
            <person name="Clum A."/>
            <person name="Coughlan A.Y."/>
            <person name="Deshpande S."/>
            <person name="Douglass A.P."/>
            <person name="Hanson S.J."/>
            <person name="Klenk H.-P."/>
            <person name="Labutti K."/>
            <person name="Lapidus A."/>
            <person name="Lindquist E."/>
            <person name="Lipzen A."/>
            <person name="Meier-Kolthoff J.P."/>
            <person name="Ohm R.A."/>
            <person name="Otillar R.P."/>
            <person name="Pangilinan J."/>
            <person name="Peng Y."/>
            <person name="Rokas A."/>
            <person name="Rosa C.A."/>
            <person name="Scheuner C."/>
            <person name="Sibirny A.A."/>
            <person name="Slot J.C."/>
            <person name="Stielow J.B."/>
            <person name="Sun H."/>
            <person name="Kurtzman C.P."/>
            <person name="Blackwell M."/>
            <person name="Grigoriev I.V."/>
            <person name="Jeffries T.W."/>
        </authorList>
    </citation>
    <scope>NUCLEOTIDE SEQUENCE [LARGE SCALE GENOMIC DNA]</scope>
    <source>
        <strain evidence="15">NRRL Y-17324</strain>
    </source>
</reference>
<dbReference type="Pfam" id="PF00307">
    <property type="entry name" value="CH"/>
    <property type="match status" value="1"/>
</dbReference>
<evidence type="ECO:0000256" key="5">
    <source>
        <dbReference type="ARBA" id="ARBA00022701"/>
    </source>
</evidence>
<evidence type="ECO:0000256" key="1">
    <source>
        <dbReference type="ARBA" id="ARBA00004245"/>
    </source>
</evidence>
<dbReference type="GeneID" id="30984585"/>
<feature type="region of interest" description="Disordered" evidence="11">
    <location>
        <begin position="276"/>
        <end position="296"/>
    </location>
</feature>
<dbReference type="OrthoDB" id="2119228at2759"/>
<evidence type="ECO:0000256" key="7">
    <source>
        <dbReference type="ARBA" id="ARBA00023212"/>
    </source>
</evidence>